<dbReference type="PROSITE" id="PS51778">
    <property type="entry name" value="VAST"/>
    <property type="match status" value="1"/>
</dbReference>
<dbReference type="GO" id="GO:0140268">
    <property type="term" value="C:endoplasmic reticulum-plasma membrane contact site"/>
    <property type="evidence" value="ECO:0007669"/>
    <property type="project" value="TreeGrafter"/>
</dbReference>
<evidence type="ECO:0000259" key="8">
    <source>
        <dbReference type="PROSITE" id="PS51778"/>
    </source>
</evidence>
<feature type="domain" description="VASt" evidence="8">
    <location>
        <begin position="261"/>
        <end position="432"/>
    </location>
</feature>
<evidence type="ECO:0000256" key="5">
    <source>
        <dbReference type="ARBA" id="ARBA00023136"/>
    </source>
</evidence>
<accession>A0A550D0E7</accession>
<dbReference type="PANTHER" id="PTHR23319">
    <property type="entry name" value="GRAM DOMAIN CONTAINING 1B, ISOFORM E"/>
    <property type="match status" value="1"/>
</dbReference>
<proteinExistence type="inferred from homology"/>
<dbReference type="Gene3D" id="2.30.29.30">
    <property type="entry name" value="Pleckstrin-homology domain (PH domain)/Phosphotyrosine-binding domain (PTB)"/>
    <property type="match status" value="1"/>
</dbReference>
<evidence type="ECO:0000256" key="7">
    <source>
        <dbReference type="SAM" id="Phobius"/>
    </source>
</evidence>
<dbReference type="Pfam" id="PF16016">
    <property type="entry name" value="VASt"/>
    <property type="match status" value="1"/>
</dbReference>
<dbReference type="GO" id="GO:0032366">
    <property type="term" value="P:intracellular sterol transport"/>
    <property type="evidence" value="ECO:0007669"/>
    <property type="project" value="TreeGrafter"/>
</dbReference>
<feature type="compositionally biased region" description="Acidic residues" evidence="6">
    <location>
        <begin position="52"/>
        <end position="68"/>
    </location>
</feature>
<evidence type="ECO:0000256" key="3">
    <source>
        <dbReference type="ARBA" id="ARBA00022692"/>
    </source>
</evidence>
<keyword evidence="4 7" id="KW-1133">Transmembrane helix</keyword>
<dbReference type="GO" id="GO:0005886">
    <property type="term" value="C:plasma membrane"/>
    <property type="evidence" value="ECO:0007669"/>
    <property type="project" value="TreeGrafter"/>
</dbReference>
<dbReference type="PANTHER" id="PTHR23319:SF4">
    <property type="entry name" value="GRAM DOMAIN CONTAINING 1B, ISOFORM E"/>
    <property type="match status" value="1"/>
</dbReference>
<dbReference type="GO" id="GO:0032541">
    <property type="term" value="C:cortical endoplasmic reticulum"/>
    <property type="evidence" value="ECO:0007669"/>
    <property type="project" value="TreeGrafter"/>
</dbReference>
<dbReference type="SMART" id="SM00568">
    <property type="entry name" value="GRAM"/>
    <property type="match status" value="1"/>
</dbReference>
<comment type="similarity">
    <text evidence="2">Belongs to the YSP2 family.</text>
</comment>
<keyword evidence="3 7" id="KW-0812">Transmembrane</keyword>
<dbReference type="CDD" id="cd13220">
    <property type="entry name" value="PH-GRAM_GRAMDC"/>
    <property type="match status" value="1"/>
</dbReference>
<feature type="transmembrane region" description="Helical" evidence="7">
    <location>
        <begin position="516"/>
        <end position="535"/>
    </location>
</feature>
<dbReference type="GO" id="GO:0032934">
    <property type="term" value="F:sterol binding"/>
    <property type="evidence" value="ECO:0007669"/>
    <property type="project" value="TreeGrafter"/>
</dbReference>
<sequence length="635" mass="69923">MRAGTTNDVSPRSKASLATSNGRRRTSLSQSRNSAPSEYGDKDAQIDYYSGLDDDDSMGDSDSDDMESAESNSRAGERAMLDDDDIPVTGFAVASNKRNADFHELFPAVPEGDYLIEDYGCALQREILIQGRLYISENHICFHANIFGWITDLIVPICEIITLEKKMTAFVIPNALMIGTRQSKYTFASFLARDTTYDVIYNIWRLVRPSDAVDVDGQDTSRLVEDVASTPQINGAPLSIPGIAVRKATQCKCGTEGHPTHYDLVAMDIVLPGTPEKIYNLIFASAFIKEFLTVNQKLMDIQVSDWAPIEPGSKLLARNMSYIKPLNGSVGPKQTKCELRDELVHCDYEESVTTLTTTRTPDVPSGGVFSVKTLTCITWASAVSVRVLVTTQVEWTGRSFIKGIIERSCIDGQKTYHIDLDQAMRAYIQEHQSEFVPEGVDAAAVAAAVTTVPLAPDHAAGGLTDAEKQREHERNQRSLQWAWDTFDGAWNVASSSTKGAIALIRDSWEQSSSTTVLYFIIILLVISNIWTLARMGSREEIGRRKEMKKMEERERWVQGVVGALWDEMASTKPGAGLGAPVAIPRLGKTYGDTQEPTSLADEVTALHRTLDEVESRVQAIRGALESVQVDSAGLD</sequence>
<dbReference type="OrthoDB" id="2162691at2759"/>
<gene>
    <name evidence="9" type="ORF">BD626DRAFT_392361</name>
</gene>
<dbReference type="InterPro" id="IPR011993">
    <property type="entry name" value="PH-like_dom_sf"/>
</dbReference>
<evidence type="ECO:0000256" key="6">
    <source>
        <dbReference type="SAM" id="MobiDB-lite"/>
    </source>
</evidence>
<evidence type="ECO:0000256" key="2">
    <source>
        <dbReference type="ARBA" id="ARBA00006582"/>
    </source>
</evidence>
<feature type="region of interest" description="Disordered" evidence="6">
    <location>
        <begin position="1"/>
        <end position="80"/>
    </location>
</feature>
<dbReference type="InterPro" id="IPR004182">
    <property type="entry name" value="GRAM"/>
</dbReference>
<dbReference type="Proteomes" id="UP000320762">
    <property type="component" value="Unassembled WGS sequence"/>
</dbReference>
<dbReference type="Pfam" id="PF02893">
    <property type="entry name" value="GRAM"/>
    <property type="match status" value="1"/>
</dbReference>
<dbReference type="InterPro" id="IPR051482">
    <property type="entry name" value="Cholesterol_transport"/>
</dbReference>
<reference evidence="9 10" key="1">
    <citation type="journal article" date="2019" name="New Phytol.">
        <title>Comparative genomics reveals unique wood-decay strategies and fruiting body development in the Schizophyllaceae.</title>
        <authorList>
            <person name="Almasi E."/>
            <person name="Sahu N."/>
            <person name="Krizsan K."/>
            <person name="Balint B."/>
            <person name="Kovacs G.M."/>
            <person name="Kiss B."/>
            <person name="Cseklye J."/>
            <person name="Drula E."/>
            <person name="Henrissat B."/>
            <person name="Nagy I."/>
            <person name="Chovatia M."/>
            <person name="Adam C."/>
            <person name="LaButti K."/>
            <person name="Lipzen A."/>
            <person name="Riley R."/>
            <person name="Grigoriev I.V."/>
            <person name="Nagy L.G."/>
        </authorList>
    </citation>
    <scope>NUCLEOTIDE SEQUENCE [LARGE SCALE GENOMIC DNA]</scope>
    <source>
        <strain evidence="9 10">NL-1724</strain>
    </source>
</reference>
<keyword evidence="10" id="KW-1185">Reference proteome</keyword>
<evidence type="ECO:0000313" key="9">
    <source>
        <dbReference type="EMBL" id="TRM70518.1"/>
    </source>
</evidence>
<dbReference type="GO" id="GO:0005739">
    <property type="term" value="C:mitochondrion"/>
    <property type="evidence" value="ECO:0007669"/>
    <property type="project" value="TreeGrafter"/>
</dbReference>
<keyword evidence="5 7" id="KW-0472">Membrane</keyword>
<dbReference type="STRING" id="97359.A0A550D0E7"/>
<dbReference type="GO" id="GO:0005789">
    <property type="term" value="C:endoplasmic reticulum membrane"/>
    <property type="evidence" value="ECO:0007669"/>
    <property type="project" value="TreeGrafter"/>
</dbReference>
<dbReference type="EMBL" id="VDMD01000001">
    <property type="protein sequence ID" value="TRM70518.1"/>
    <property type="molecule type" value="Genomic_DNA"/>
</dbReference>
<feature type="compositionally biased region" description="Polar residues" evidence="6">
    <location>
        <begin position="16"/>
        <end position="36"/>
    </location>
</feature>
<evidence type="ECO:0000313" key="10">
    <source>
        <dbReference type="Proteomes" id="UP000320762"/>
    </source>
</evidence>
<dbReference type="GO" id="GO:0120015">
    <property type="term" value="F:sterol transfer activity"/>
    <property type="evidence" value="ECO:0007669"/>
    <property type="project" value="TreeGrafter"/>
</dbReference>
<evidence type="ECO:0000256" key="1">
    <source>
        <dbReference type="ARBA" id="ARBA00004167"/>
    </source>
</evidence>
<feature type="compositionally biased region" description="Polar residues" evidence="6">
    <location>
        <begin position="1"/>
        <end position="10"/>
    </location>
</feature>
<comment type="subcellular location">
    <subcellularLocation>
        <location evidence="1">Membrane</location>
        <topology evidence="1">Single-pass membrane protein</topology>
    </subcellularLocation>
</comment>
<organism evidence="9 10">
    <name type="scientific">Schizophyllum amplum</name>
    <dbReference type="NCBI Taxonomy" id="97359"/>
    <lineage>
        <taxon>Eukaryota</taxon>
        <taxon>Fungi</taxon>
        <taxon>Dikarya</taxon>
        <taxon>Basidiomycota</taxon>
        <taxon>Agaricomycotina</taxon>
        <taxon>Agaricomycetes</taxon>
        <taxon>Agaricomycetidae</taxon>
        <taxon>Agaricales</taxon>
        <taxon>Schizophyllaceae</taxon>
        <taxon>Schizophyllum</taxon>
    </lineage>
</organism>
<dbReference type="AlphaFoldDB" id="A0A550D0E7"/>
<dbReference type="InterPro" id="IPR031968">
    <property type="entry name" value="VASt"/>
</dbReference>
<evidence type="ECO:0000256" key="4">
    <source>
        <dbReference type="ARBA" id="ARBA00022989"/>
    </source>
</evidence>
<name>A0A550D0E7_9AGAR</name>
<comment type="caution">
    <text evidence="9">The sequence shown here is derived from an EMBL/GenBank/DDBJ whole genome shotgun (WGS) entry which is preliminary data.</text>
</comment>
<protein>
    <recommendedName>
        <fullName evidence="8">VASt domain-containing protein</fullName>
    </recommendedName>
</protein>